<keyword evidence="1 6" id="KW-0597">Phosphoprotein</keyword>
<dbReference type="Gene3D" id="1.10.10.10">
    <property type="entry name" value="Winged helix-like DNA-binding domain superfamily/Winged helix DNA-binding domain"/>
    <property type="match status" value="1"/>
</dbReference>
<name>A0ABW5DLL6_9PROT</name>
<evidence type="ECO:0000313" key="9">
    <source>
        <dbReference type="EMBL" id="MFD2261371.1"/>
    </source>
</evidence>
<keyword evidence="4" id="KW-0238">DNA-binding</keyword>
<reference evidence="10" key="1">
    <citation type="journal article" date="2019" name="Int. J. Syst. Evol. Microbiol.">
        <title>The Global Catalogue of Microorganisms (GCM) 10K type strain sequencing project: providing services to taxonomists for standard genome sequencing and annotation.</title>
        <authorList>
            <consortium name="The Broad Institute Genomics Platform"/>
            <consortium name="The Broad Institute Genome Sequencing Center for Infectious Disease"/>
            <person name="Wu L."/>
            <person name="Ma J."/>
        </authorList>
    </citation>
    <scope>NUCLEOTIDE SEQUENCE [LARGE SCALE GENOMIC DNA]</scope>
    <source>
        <strain evidence="10">CGMCC 1.19062</strain>
    </source>
</reference>
<dbReference type="PROSITE" id="PS50043">
    <property type="entry name" value="HTH_LUXR_2"/>
    <property type="match status" value="1"/>
</dbReference>
<dbReference type="CDD" id="cd06170">
    <property type="entry name" value="LuxR_C_like"/>
    <property type="match status" value="1"/>
</dbReference>
<evidence type="ECO:0000256" key="5">
    <source>
        <dbReference type="ARBA" id="ARBA00023163"/>
    </source>
</evidence>
<evidence type="ECO:0000256" key="4">
    <source>
        <dbReference type="ARBA" id="ARBA00023125"/>
    </source>
</evidence>
<dbReference type="InterPro" id="IPR036388">
    <property type="entry name" value="WH-like_DNA-bd_sf"/>
</dbReference>
<dbReference type="SUPFAM" id="SSF46894">
    <property type="entry name" value="C-terminal effector domain of the bipartite response regulators"/>
    <property type="match status" value="1"/>
</dbReference>
<evidence type="ECO:0000256" key="1">
    <source>
        <dbReference type="ARBA" id="ARBA00022553"/>
    </source>
</evidence>
<keyword evidence="3" id="KW-0805">Transcription regulation</keyword>
<feature type="domain" description="HTH luxR-type" evidence="7">
    <location>
        <begin position="131"/>
        <end position="196"/>
    </location>
</feature>
<dbReference type="InterPro" id="IPR000792">
    <property type="entry name" value="Tscrpt_reg_LuxR_C"/>
</dbReference>
<dbReference type="RefSeq" id="WP_379874039.1">
    <property type="nucleotide sequence ID" value="NZ_JBHUIP010000001.1"/>
</dbReference>
<evidence type="ECO:0000256" key="2">
    <source>
        <dbReference type="ARBA" id="ARBA00023012"/>
    </source>
</evidence>
<dbReference type="InterPro" id="IPR011006">
    <property type="entry name" value="CheY-like_superfamily"/>
</dbReference>
<keyword evidence="2" id="KW-0902">Two-component regulatory system</keyword>
<sequence>MTSKILCIEDDPDTRELLVEELEEAGYVVRSVADGRAGLNEALSFQPDLILCDVLLPGMTGFDLLERLTASSPGYWQVPFIFLTALTDRDNVLKGRRLGADDYVTKPIDFDILLEIVKTRLSRAAGRRAEMAQVGTDLTERELETLTWVSRGKSSAEIATVLGISERTVNFHVENAMRKLDVVTRVQAAVKAVSAGLIKP</sequence>
<feature type="modified residue" description="4-aspartylphosphate" evidence="6">
    <location>
        <position position="53"/>
    </location>
</feature>
<evidence type="ECO:0000259" key="7">
    <source>
        <dbReference type="PROSITE" id="PS50043"/>
    </source>
</evidence>
<dbReference type="SMART" id="SM00421">
    <property type="entry name" value="HTH_LUXR"/>
    <property type="match status" value="1"/>
</dbReference>
<feature type="domain" description="Response regulatory" evidence="8">
    <location>
        <begin position="4"/>
        <end position="121"/>
    </location>
</feature>
<dbReference type="PRINTS" id="PR00038">
    <property type="entry name" value="HTHLUXR"/>
</dbReference>
<keyword evidence="10" id="KW-1185">Reference proteome</keyword>
<dbReference type="PANTHER" id="PTHR48111:SF1">
    <property type="entry name" value="TWO-COMPONENT RESPONSE REGULATOR ORR33"/>
    <property type="match status" value="1"/>
</dbReference>
<protein>
    <submittedName>
        <fullName evidence="9">Response regulator transcription factor</fullName>
    </submittedName>
</protein>
<gene>
    <name evidence="9" type="ORF">ACFSM5_00630</name>
</gene>
<evidence type="ECO:0000259" key="8">
    <source>
        <dbReference type="PROSITE" id="PS50110"/>
    </source>
</evidence>
<dbReference type="InterPro" id="IPR016032">
    <property type="entry name" value="Sig_transdc_resp-reg_C-effctor"/>
</dbReference>
<proteinExistence type="predicted"/>
<evidence type="ECO:0000256" key="6">
    <source>
        <dbReference type="PROSITE-ProRule" id="PRU00169"/>
    </source>
</evidence>
<dbReference type="PROSITE" id="PS50110">
    <property type="entry name" value="RESPONSE_REGULATORY"/>
    <property type="match status" value="1"/>
</dbReference>
<dbReference type="Pfam" id="PF00196">
    <property type="entry name" value="GerE"/>
    <property type="match status" value="1"/>
</dbReference>
<dbReference type="CDD" id="cd17574">
    <property type="entry name" value="REC_OmpR"/>
    <property type="match status" value="1"/>
</dbReference>
<evidence type="ECO:0000313" key="10">
    <source>
        <dbReference type="Proteomes" id="UP001597295"/>
    </source>
</evidence>
<evidence type="ECO:0000256" key="3">
    <source>
        <dbReference type="ARBA" id="ARBA00023015"/>
    </source>
</evidence>
<dbReference type="SMART" id="SM00448">
    <property type="entry name" value="REC"/>
    <property type="match status" value="1"/>
</dbReference>
<organism evidence="9 10">
    <name type="scientific">Lacibacterium aquatile</name>
    <dbReference type="NCBI Taxonomy" id="1168082"/>
    <lineage>
        <taxon>Bacteria</taxon>
        <taxon>Pseudomonadati</taxon>
        <taxon>Pseudomonadota</taxon>
        <taxon>Alphaproteobacteria</taxon>
        <taxon>Rhodospirillales</taxon>
        <taxon>Rhodospirillaceae</taxon>
    </lineage>
</organism>
<dbReference type="PANTHER" id="PTHR48111">
    <property type="entry name" value="REGULATOR OF RPOS"/>
    <property type="match status" value="1"/>
</dbReference>
<dbReference type="InterPro" id="IPR001789">
    <property type="entry name" value="Sig_transdc_resp-reg_receiver"/>
</dbReference>
<dbReference type="InterPro" id="IPR039420">
    <property type="entry name" value="WalR-like"/>
</dbReference>
<comment type="caution">
    <text evidence="9">The sequence shown here is derived from an EMBL/GenBank/DDBJ whole genome shotgun (WGS) entry which is preliminary data.</text>
</comment>
<dbReference type="PROSITE" id="PS00622">
    <property type="entry name" value="HTH_LUXR_1"/>
    <property type="match status" value="1"/>
</dbReference>
<accession>A0ABW5DLL6</accession>
<dbReference type="EMBL" id="JBHUIP010000001">
    <property type="protein sequence ID" value="MFD2261371.1"/>
    <property type="molecule type" value="Genomic_DNA"/>
</dbReference>
<keyword evidence="5" id="KW-0804">Transcription</keyword>
<dbReference type="Proteomes" id="UP001597295">
    <property type="component" value="Unassembled WGS sequence"/>
</dbReference>
<dbReference type="SUPFAM" id="SSF52172">
    <property type="entry name" value="CheY-like"/>
    <property type="match status" value="1"/>
</dbReference>
<dbReference type="Gene3D" id="3.40.50.2300">
    <property type="match status" value="1"/>
</dbReference>
<dbReference type="Pfam" id="PF00072">
    <property type="entry name" value="Response_reg"/>
    <property type="match status" value="1"/>
</dbReference>